<proteinExistence type="predicted"/>
<dbReference type="AlphaFoldDB" id="A0A382FVR8"/>
<gene>
    <name evidence="1" type="ORF">METZ01_LOCUS219556</name>
</gene>
<dbReference type="EMBL" id="UINC01051949">
    <property type="protein sequence ID" value="SVB66702.1"/>
    <property type="molecule type" value="Genomic_DNA"/>
</dbReference>
<evidence type="ECO:0008006" key="2">
    <source>
        <dbReference type="Google" id="ProtNLM"/>
    </source>
</evidence>
<protein>
    <recommendedName>
        <fullName evidence="2">Thioredoxin domain-containing protein</fullName>
    </recommendedName>
</protein>
<organism evidence="1">
    <name type="scientific">marine metagenome</name>
    <dbReference type="NCBI Taxonomy" id="408172"/>
    <lineage>
        <taxon>unclassified sequences</taxon>
        <taxon>metagenomes</taxon>
        <taxon>ecological metagenomes</taxon>
    </lineage>
</organism>
<reference evidence="1" key="1">
    <citation type="submission" date="2018-05" db="EMBL/GenBank/DDBJ databases">
        <authorList>
            <person name="Lanie J.A."/>
            <person name="Ng W.-L."/>
            <person name="Kazmierczak K.M."/>
            <person name="Andrzejewski T.M."/>
            <person name="Davidsen T.M."/>
            <person name="Wayne K.J."/>
            <person name="Tettelin H."/>
            <person name="Glass J.I."/>
            <person name="Rusch D."/>
            <person name="Podicherti R."/>
            <person name="Tsui H.-C.T."/>
            <person name="Winkler M.E."/>
        </authorList>
    </citation>
    <scope>NUCLEOTIDE SEQUENCE</scope>
</reference>
<dbReference type="SUPFAM" id="SSF52833">
    <property type="entry name" value="Thioredoxin-like"/>
    <property type="match status" value="1"/>
</dbReference>
<accession>A0A382FVR8</accession>
<dbReference type="Gene3D" id="3.40.30.10">
    <property type="entry name" value="Glutaredoxin"/>
    <property type="match status" value="1"/>
</dbReference>
<evidence type="ECO:0000313" key="1">
    <source>
        <dbReference type="EMBL" id="SVB66702.1"/>
    </source>
</evidence>
<dbReference type="PANTHER" id="PTHR46388:SF2">
    <property type="entry name" value="NHL REPEAT-CONTAINING PROTEIN 2"/>
    <property type="match status" value="1"/>
</dbReference>
<dbReference type="InterPro" id="IPR036249">
    <property type="entry name" value="Thioredoxin-like_sf"/>
</dbReference>
<sequence length="96" mass="10677">MTKAASIALPLACLAAPGQAADLPPRSAQFSQRVEQLKAHIERVDQRAEQLRAPEFPTGKDWFNSPPLTFDKQLAGKITVLDFWTYCCINCIHILP</sequence>
<feature type="non-terminal residue" evidence="1">
    <location>
        <position position="96"/>
    </location>
</feature>
<name>A0A382FVR8_9ZZZZ</name>
<dbReference type="PANTHER" id="PTHR46388">
    <property type="entry name" value="NHL REPEAT-CONTAINING PROTEIN 2"/>
    <property type="match status" value="1"/>
</dbReference>